<feature type="transmembrane region" description="Helical" evidence="7">
    <location>
        <begin position="170"/>
        <end position="191"/>
    </location>
</feature>
<keyword evidence="9" id="KW-1185">Reference proteome</keyword>
<reference evidence="8 9" key="1">
    <citation type="submission" date="2014-06" db="EMBL/GenBank/DDBJ databases">
        <title>Genomes of Alteromonas australica, a world apart.</title>
        <authorList>
            <person name="Gonzaga A."/>
            <person name="Lopez-Perez M."/>
            <person name="Rodriguez-Valera F."/>
        </authorList>
    </citation>
    <scope>NUCLEOTIDE SEQUENCE [LARGE SCALE GENOMIC DNA]</scope>
    <source>
        <strain evidence="8 9">H 17</strain>
    </source>
</reference>
<dbReference type="GeneID" id="78254887"/>
<dbReference type="PANTHER" id="PTHR30250">
    <property type="entry name" value="PST FAMILY PREDICTED COLANIC ACID TRANSPORTER"/>
    <property type="match status" value="1"/>
</dbReference>
<keyword evidence="3" id="KW-1003">Cell membrane</keyword>
<feature type="transmembrane region" description="Helical" evidence="7">
    <location>
        <begin position="80"/>
        <end position="104"/>
    </location>
</feature>
<name>A0A075P5T0_9ALTE</name>
<feature type="transmembrane region" description="Helical" evidence="7">
    <location>
        <begin position="349"/>
        <end position="371"/>
    </location>
</feature>
<organism evidence="8 9">
    <name type="scientific">Alteromonas australica</name>
    <dbReference type="NCBI Taxonomy" id="589873"/>
    <lineage>
        <taxon>Bacteria</taxon>
        <taxon>Pseudomonadati</taxon>
        <taxon>Pseudomonadota</taxon>
        <taxon>Gammaproteobacteria</taxon>
        <taxon>Alteromonadales</taxon>
        <taxon>Alteromonadaceae</taxon>
        <taxon>Alteromonas/Salinimonas group</taxon>
        <taxon>Alteromonas</taxon>
    </lineage>
</organism>
<evidence type="ECO:0000313" key="9">
    <source>
        <dbReference type="Proteomes" id="UP000056090"/>
    </source>
</evidence>
<evidence type="ECO:0000256" key="5">
    <source>
        <dbReference type="ARBA" id="ARBA00022989"/>
    </source>
</evidence>
<sequence>MSNSKSSALSSSVWTIGVKMVERIFALIIYIFLARYLTVEEFGAVAFAMLFLEFITVLIGSGVKDYLLTRKDVNDTLINTCVYSVFGITLTVSLLFYLITTFIFSDKSTLIHNVLLALLFLPSISSFNIVQTSVLQHRNQYKSLSIRSFIATLISGLVGLYFAFKGYGAWALVINQYCSVIINTIILQYIVRYRPRLEFSILQFKECIQFSLPLLGAEILNFGAAKVMELFVTIFHGVANLAILNISRKFTKLIQQLSLSSMRPVVLGYVSKSDNQSRQFSKFVGYMTLFVSPVLIGVGVYADFYIAFVFGEQWKPATEIVEILSFSALAQCLTWYFGLILISNQKSKLLFNLNIIFTAFFLITGVSSYKFSFHDYITIQVIAINIISTVKLIYLIRKKYIQFEDFRTYIIPAIFNSLIFSFSAYFSRTFILDSDSLYHWLPSVLSIAFAGAAFFFSLFLTLALFKSIREDFIFILNKFQ</sequence>
<dbReference type="AlphaFoldDB" id="A0A075P5T0"/>
<comment type="subcellular location">
    <subcellularLocation>
        <location evidence="1">Cell membrane</location>
        <topology evidence="1">Multi-pass membrane protein</topology>
    </subcellularLocation>
</comment>
<evidence type="ECO:0000313" key="8">
    <source>
        <dbReference type="EMBL" id="AIF98657.1"/>
    </source>
</evidence>
<keyword evidence="6 7" id="KW-0472">Membrane</keyword>
<evidence type="ECO:0000256" key="7">
    <source>
        <dbReference type="SAM" id="Phobius"/>
    </source>
</evidence>
<dbReference type="Proteomes" id="UP000056090">
    <property type="component" value="Chromosome"/>
</dbReference>
<dbReference type="eggNOG" id="COG2244">
    <property type="taxonomic scope" value="Bacteria"/>
</dbReference>
<protein>
    <recommendedName>
        <fullName evidence="10">Polysaccharide biosynthesis protein C-terminal domain-containing protein</fullName>
    </recommendedName>
</protein>
<dbReference type="GO" id="GO:0005886">
    <property type="term" value="C:plasma membrane"/>
    <property type="evidence" value="ECO:0007669"/>
    <property type="project" value="UniProtKB-SubCell"/>
</dbReference>
<comment type="similarity">
    <text evidence="2">Belongs to the polysaccharide synthase family.</text>
</comment>
<dbReference type="EMBL" id="CP008849">
    <property type="protein sequence ID" value="AIF98657.1"/>
    <property type="molecule type" value="Genomic_DNA"/>
</dbReference>
<gene>
    <name evidence="8" type="ORF">EP13_08165</name>
</gene>
<evidence type="ECO:0008006" key="10">
    <source>
        <dbReference type="Google" id="ProtNLM"/>
    </source>
</evidence>
<feature type="transmembrane region" description="Helical" evidence="7">
    <location>
        <begin position="283"/>
        <end position="308"/>
    </location>
</feature>
<accession>A0A075P5T0</accession>
<proteinExistence type="inferred from homology"/>
<feature type="transmembrane region" description="Helical" evidence="7">
    <location>
        <begin position="320"/>
        <end position="342"/>
    </location>
</feature>
<dbReference type="RefSeq" id="WP_044056827.1">
    <property type="nucleotide sequence ID" value="NZ_CBCSKJ010000001.1"/>
</dbReference>
<keyword evidence="4 7" id="KW-0812">Transmembrane</keyword>
<feature type="transmembrane region" description="Helical" evidence="7">
    <location>
        <begin position="438"/>
        <end position="465"/>
    </location>
</feature>
<dbReference type="KEGG" id="aal:EP13_08165"/>
<dbReference type="PANTHER" id="PTHR30250:SF10">
    <property type="entry name" value="LIPOPOLYSACCHARIDE BIOSYNTHESIS PROTEIN WZXC"/>
    <property type="match status" value="1"/>
</dbReference>
<feature type="transmembrane region" description="Helical" evidence="7">
    <location>
        <begin position="408"/>
        <end position="426"/>
    </location>
</feature>
<evidence type="ECO:0000256" key="2">
    <source>
        <dbReference type="ARBA" id="ARBA00007430"/>
    </source>
</evidence>
<feature type="transmembrane region" description="Helical" evidence="7">
    <location>
        <begin position="110"/>
        <end position="132"/>
    </location>
</feature>
<keyword evidence="5 7" id="KW-1133">Transmembrane helix</keyword>
<evidence type="ECO:0000256" key="3">
    <source>
        <dbReference type="ARBA" id="ARBA00022475"/>
    </source>
</evidence>
<feature type="transmembrane region" description="Helical" evidence="7">
    <location>
        <begin position="20"/>
        <end position="38"/>
    </location>
</feature>
<feature type="transmembrane region" description="Helical" evidence="7">
    <location>
        <begin position="377"/>
        <end position="396"/>
    </location>
</feature>
<dbReference type="InterPro" id="IPR050833">
    <property type="entry name" value="Poly_Biosynth_Transport"/>
</dbReference>
<dbReference type="Pfam" id="PF13440">
    <property type="entry name" value="Polysacc_synt_3"/>
    <property type="match status" value="1"/>
</dbReference>
<evidence type="ECO:0000256" key="4">
    <source>
        <dbReference type="ARBA" id="ARBA00022692"/>
    </source>
</evidence>
<evidence type="ECO:0000256" key="6">
    <source>
        <dbReference type="ARBA" id="ARBA00023136"/>
    </source>
</evidence>
<evidence type="ECO:0000256" key="1">
    <source>
        <dbReference type="ARBA" id="ARBA00004651"/>
    </source>
</evidence>
<feature type="transmembrane region" description="Helical" evidence="7">
    <location>
        <begin position="44"/>
        <end position="68"/>
    </location>
</feature>
<feature type="transmembrane region" description="Helical" evidence="7">
    <location>
        <begin position="144"/>
        <end position="164"/>
    </location>
</feature>